<feature type="chain" id="PRO_5036472824" evidence="3">
    <location>
        <begin position="20"/>
        <end position="3061"/>
    </location>
</feature>
<keyword evidence="3" id="KW-0732">Signal</keyword>
<dbReference type="EMBL" id="BMAW01024925">
    <property type="protein sequence ID" value="GFT90140.1"/>
    <property type="molecule type" value="Genomic_DNA"/>
</dbReference>
<evidence type="ECO:0000313" key="5">
    <source>
        <dbReference type="Proteomes" id="UP000887013"/>
    </source>
</evidence>
<feature type="compositionally biased region" description="Basic and acidic residues" evidence="2">
    <location>
        <begin position="600"/>
        <end position="614"/>
    </location>
</feature>
<gene>
    <name evidence="4" type="primary">AVEN_179445_1</name>
    <name evidence="4" type="ORF">NPIL_401541</name>
</gene>
<evidence type="ECO:0000256" key="1">
    <source>
        <dbReference type="SAM" id="Coils"/>
    </source>
</evidence>
<evidence type="ECO:0000256" key="2">
    <source>
        <dbReference type="SAM" id="MobiDB-lite"/>
    </source>
</evidence>
<organism evidence="4 5">
    <name type="scientific">Nephila pilipes</name>
    <name type="common">Giant wood spider</name>
    <name type="synonym">Nephila maculata</name>
    <dbReference type="NCBI Taxonomy" id="299642"/>
    <lineage>
        <taxon>Eukaryota</taxon>
        <taxon>Metazoa</taxon>
        <taxon>Ecdysozoa</taxon>
        <taxon>Arthropoda</taxon>
        <taxon>Chelicerata</taxon>
        <taxon>Arachnida</taxon>
        <taxon>Araneae</taxon>
        <taxon>Araneomorphae</taxon>
        <taxon>Entelegynae</taxon>
        <taxon>Araneoidea</taxon>
        <taxon>Nephilidae</taxon>
        <taxon>Nephila</taxon>
    </lineage>
</organism>
<keyword evidence="5" id="KW-1185">Reference proteome</keyword>
<proteinExistence type="predicted"/>
<feature type="region of interest" description="Disordered" evidence="2">
    <location>
        <begin position="590"/>
        <end position="632"/>
    </location>
</feature>
<accession>A0A8X6UA28</accession>
<keyword evidence="1" id="KW-0175">Coiled coil</keyword>
<sequence length="3061" mass="352662">MKAEVWMIWKMILLQIITSKTWKIQDAANDISKRISEDLPTILELQKSFSLPSLINKISLPVDHVRSGAEKILPLFFYGKKSQLSNTFNDFLDIGRVMMEETAGARPRMKRNVISEHTKKYLENNTNMWKDKLTSDNKLISSSSNRDYSNFTESQSKLNFGNSFSSNTLQNLEETVQALEHKSVLQNEKEQFLNSTQKQLKRDVKDRTMDEILLERNSSSEIPLHMKYFAHNNADEMKKLSSSIEISSQAAESFQALERKPRSVFFNSNLFNNLKISELSKPLLVNEHENLNRDEKGKQLQINQELEARIRPSQFLSPLQSKISDSKTNVNFPTFNSDAFKKTVINPLQKGHLFKNRSFGIHKSINNIFKEGENLLNQVKDKQPIFNGEYHFGGVLSKDAPQKYYSVQNNIHSNKNVNKNISLSNVEYTKNSLPKNLKENFIIPKDKIFNKDFAIKMLHLNPVKDIRKALINQLNIQSDKDLRTDLSKIQDEIRNSSGKKTDYENQNIFDINIKNEIDLNSPKVQINNIIKRKANSENKRHAGNAYTEDDISTNQEKDNILRTNQINSDQNVTKQISNVVKKSLINEKNDKSEVSNSVVRKQDSNFLENKKEGASKQNENLPNTEAIEESRVRNIAKNDDEFYKSPKDEKKRDIIFRSFASRDHFRHDVLNDPMEDYELTLSDEKITNLRKFKKPYKKNVNWYNSKHLRRNNHYHKKEKPNFLNNNYGRLEHAKNFSPLRSTLKINAHINFPNQINIPGINMKNSKSLFGTLFSMGEGFKKKYGGNHFGNRDTEQRDTYGYLMPSSLRKYTNGPKTDKQSHFFLNESPFIRSTLNEKLDNTRKSEKLFSGPLKKGYLNKKNIDLRLRTIQSKNTPLNIWQNRNNRTSEMSRSNIFKETSLPYLNEEISIDEYQNDKNYLVTENGKTGDTSIKSNKAFPPLTVKENYDSVDAEKNKKIVNEILNLNERKVFDKNIPIMKKISFGNNAVKSENKNDLISSFGNLFHAIKTKSKSILSGLWNGLITGISGKEKVLEQKTPNSKLFPEASNYSNVKSIPFQFKPQIEPDISSKHIKEHNGDEERIKFQYIDERLNRNIPPFLDVRLKKMWTNSEVENKGTISNAVKVGIHKKRIAYNEIASNSDEATETMNSLNIPVQQDNVQTRNSLKLNYLPFLYNENFQEASTYLSQNLRISKLRIKTEIESKEKLEPKYDSKIIKPEISTIDFQNATSAKFILNEIKTNLPLVKVPTEHNSSEEENLMKKGSISNITYLRNIFPETNPLEISTLNKSKMSTKTEGTEIIIIQDNDKTLHDLPSRDIVNALNPNLILKEDKRSLNHFNNPIEQDHSYGGKSLKGDSFLNNNYIEDVLFTINPLENSGVSKTGIKAEPVNQKILLIDNNGSILPQKSGINIHPTIYSNIFLDENQPKISPLNNSLNENYLDEREISREDNFAYNNFVENALPVTIPMENSKAKKQGMKIEPKDMKIILLKDENRSNIYEISDKYINITIEPKVILLEDHKAIFPLNNLVQQDGSHEKESLKGGFVLNNKFIKNILPVTNPLGNSKIKNPKLRIEPDDKKVILLKGSERSTIPDISNIGNDTTMDPIFFLSEVKKSFNPFNDLIQKYQYNKGKSYYIEPNFTLNEDHKIIRPSNNPIQKNVSQDEESFRQDSSPNFFFEDALPVKNPVKSSGENEVKFKNIVLFKANDKNFYHGITDRNDTVDTIDTGTTTDPNLLLNKDQKDFKSYDDIIEEYISYELPKDGFFLNNFTQDPLFLRNLTENSGINILRTDPGDKKTILLEDGNKSTIPEISDIDTGTSLNTNLLLTENRKVYNFSNDPVHQDHSQNEESLKEGSFLKSKPIKDSVPITNLIQNGSKMRKLLIGSNPKNKKRIQFKHRETNSDHEKSSTGIEIIRRLNSILHNSGENINFINRTTKQSNINEKIIMLDQDNMIPRQFLEEIEKLKKGNAVSETSNKLNFRNDRENNLDANRNSGKPRYYILFPYFNCPSNKSENNDTTRVILLFRNKTSVTKNGTNFNKLMEEKNPMEKVYVKERQLYSQVFEPNKQKENKKNINEFQNLDKSVENRRYKPFHIKRELGDNVTIIHINVIDDNTDQVSKHQIMEINRFITNNDLNEREKHHFLTNENDNFSNFDSVKHLFSNGDKSTKDVIHLNHHNISEVLQRIKKEPKTKEYWKTMHDSKYDSNKVVIPKDYLSNSGTTFYSSADFNQEISATEEYSEIKLNETAQNYTQISKNVVFSNVYLPNGNQKLENSSDILAVMNRPKNIIDNKHVLDTSSVEQKEPDLDKLTEIIQSPIKKNNIISDKNTSKIEAEFENSSILIKKINERENIEDIKSDVIDSKFSTLHTSQETSTKEYKVTTFKNYEMKFDFSKKLNQCISENKYPRREINSKAESNYISVTPRNKEKKKFDKIKIESSAKNNSKKNEKNFETGFTPEIETEIIKVKNQNLEKNVSNPTKLIDETSLFINSSKDIKKVTEEINKIESIQQNIEINSVDSSSKKEEKKVRTLSNTDEMKVSEDRKGILNTNIFVNQSANLDDEVILRNLEHKNVVLMTSPEIIFNGESTIYPNDNGKNMQKSFSIIPVSVKPGYFRNKIVTGNDPVLESLNQLVVSVYPDKISKIENGEDFRSEVPEYKIDNESYNHLIQESKISPRFIGKSPSSEHSGYFNNKHWTFTHSLMKNPYKSQNFKNLSKITTLDNNHDNINKRANVIKYFMNNKNLESRQKITQFKNQILNDGTKALKKSNTDSSNENAFLKNIVQSSNEIAEDIYKTEPKKDITESESDKERASDNFENETFNIENVVKNTAGSPSNSVFFTDNEEKFIGGLDMDLVNKASSITETIPKKSFKDNLAEIDIDGTHEDSSRKHVTSTGMDFFSIDSSEDSIPENDVDFFSKDSSENNMLENDTNLSSERASKDIELNINTDLSSDHSFDDMSETEKDLSNENNLIQDQSTSYKKQVAPCCKQASKVLKLLSGRKNKTFSKNAVKCFCTYCSKFFSSLGTNPFEEQSSDEKREDKSTGGLSPKVYWTRAMWLTLQCMKH</sequence>
<evidence type="ECO:0000256" key="3">
    <source>
        <dbReference type="SAM" id="SignalP"/>
    </source>
</evidence>
<feature type="coiled-coil region" evidence="1">
    <location>
        <begin position="162"/>
        <end position="189"/>
    </location>
</feature>
<name>A0A8X6UA28_NEPPI</name>
<dbReference type="Proteomes" id="UP000887013">
    <property type="component" value="Unassembled WGS sequence"/>
</dbReference>
<reference evidence="4" key="1">
    <citation type="submission" date="2020-08" db="EMBL/GenBank/DDBJ databases">
        <title>Multicomponent nature underlies the extraordinary mechanical properties of spider dragline silk.</title>
        <authorList>
            <person name="Kono N."/>
            <person name="Nakamura H."/>
            <person name="Mori M."/>
            <person name="Yoshida Y."/>
            <person name="Ohtoshi R."/>
            <person name="Malay A.D."/>
            <person name="Moran D.A.P."/>
            <person name="Tomita M."/>
            <person name="Numata K."/>
            <person name="Arakawa K."/>
        </authorList>
    </citation>
    <scope>NUCLEOTIDE SEQUENCE</scope>
</reference>
<comment type="caution">
    <text evidence="4">The sequence shown here is derived from an EMBL/GenBank/DDBJ whole genome shotgun (WGS) entry which is preliminary data.</text>
</comment>
<protein>
    <submittedName>
        <fullName evidence="4">Uncharacterized protein</fullName>
    </submittedName>
</protein>
<feature type="signal peptide" evidence="3">
    <location>
        <begin position="1"/>
        <end position="19"/>
    </location>
</feature>
<evidence type="ECO:0000313" key="4">
    <source>
        <dbReference type="EMBL" id="GFT90140.1"/>
    </source>
</evidence>
<dbReference type="OrthoDB" id="6431441at2759"/>